<evidence type="ECO:0000259" key="8">
    <source>
        <dbReference type="SMART" id="SM00856"/>
    </source>
</evidence>
<dbReference type="EMBL" id="BJWL01000012">
    <property type="protein sequence ID" value="GFY98588.1"/>
    <property type="molecule type" value="Genomic_DNA"/>
</dbReference>
<dbReference type="GO" id="GO:0004857">
    <property type="term" value="F:enzyme inhibitor activity"/>
    <property type="evidence" value="ECO:0007669"/>
    <property type="project" value="InterPro"/>
</dbReference>
<evidence type="ECO:0000313" key="9">
    <source>
        <dbReference type="EMBL" id="GFY98588.1"/>
    </source>
</evidence>
<dbReference type="CDD" id="cd15798">
    <property type="entry name" value="PMEI-like_3"/>
    <property type="match status" value="1"/>
</dbReference>
<dbReference type="Proteomes" id="UP000585474">
    <property type="component" value="Unassembled WGS sequence"/>
</dbReference>
<keyword evidence="7" id="KW-1133">Transmembrane helix</keyword>
<comment type="similarity">
    <text evidence="3">In the C-terminal section; belongs to the pectinesterase family.</text>
</comment>
<keyword evidence="5" id="KW-0961">Cell wall biogenesis/degradation</keyword>
<keyword evidence="7" id="KW-0472">Membrane</keyword>
<feature type="transmembrane region" description="Helical" evidence="7">
    <location>
        <begin position="9"/>
        <end position="28"/>
    </location>
</feature>
<dbReference type="OrthoDB" id="2019149at2759"/>
<accession>A0A7J0FIQ9</accession>
<evidence type="ECO:0000256" key="7">
    <source>
        <dbReference type="SAM" id="Phobius"/>
    </source>
</evidence>
<evidence type="ECO:0000256" key="4">
    <source>
        <dbReference type="ARBA" id="ARBA00022801"/>
    </source>
</evidence>
<name>A0A7J0FIQ9_9ERIC</name>
<feature type="domain" description="Pectinesterase inhibitor" evidence="8">
    <location>
        <begin position="39"/>
        <end position="175"/>
    </location>
</feature>
<comment type="catalytic activity">
    <reaction evidence="6">
        <text>[(1-&gt;4)-alpha-D-galacturonosyl methyl ester](n) + n H2O = [(1-&gt;4)-alpha-D-galacturonosyl](n) + n methanol + n H(+)</text>
        <dbReference type="Rhea" id="RHEA:22380"/>
        <dbReference type="Rhea" id="RHEA-COMP:14570"/>
        <dbReference type="Rhea" id="RHEA-COMP:14573"/>
        <dbReference type="ChEBI" id="CHEBI:15377"/>
        <dbReference type="ChEBI" id="CHEBI:15378"/>
        <dbReference type="ChEBI" id="CHEBI:17790"/>
        <dbReference type="ChEBI" id="CHEBI:140522"/>
        <dbReference type="ChEBI" id="CHEBI:140523"/>
        <dbReference type="EC" id="3.1.1.11"/>
    </reaction>
</comment>
<dbReference type="SMART" id="SM00856">
    <property type="entry name" value="PMEI"/>
    <property type="match status" value="1"/>
</dbReference>
<protein>
    <recommendedName>
        <fullName evidence="8">Pectinesterase inhibitor domain-containing protein</fullName>
    </recommendedName>
</protein>
<dbReference type="Pfam" id="PF01095">
    <property type="entry name" value="Pectinesterase"/>
    <property type="match status" value="1"/>
</dbReference>
<dbReference type="InterPro" id="IPR006501">
    <property type="entry name" value="Pectinesterase_inhib_dom"/>
</dbReference>
<dbReference type="InterPro" id="IPR035513">
    <property type="entry name" value="Invertase/methylesterase_inhib"/>
</dbReference>
<dbReference type="InterPro" id="IPR011050">
    <property type="entry name" value="Pectin_lyase_fold/virulence"/>
</dbReference>
<proteinExistence type="inferred from homology"/>
<gene>
    <name evidence="9" type="ORF">Acr_12g0011290</name>
</gene>
<keyword evidence="7" id="KW-0812">Transmembrane</keyword>
<dbReference type="GO" id="GO:0042545">
    <property type="term" value="P:cell wall modification"/>
    <property type="evidence" value="ECO:0007669"/>
    <property type="project" value="InterPro"/>
</dbReference>
<dbReference type="InterPro" id="IPR000070">
    <property type="entry name" value="Pectinesterase_cat"/>
</dbReference>
<dbReference type="SUPFAM" id="SSF51126">
    <property type="entry name" value="Pectin lyase-like"/>
    <property type="match status" value="1"/>
</dbReference>
<evidence type="ECO:0000256" key="2">
    <source>
        <dbReference type="ARBA" id="ARBA00006027"/>
    </source>
</evidence>
<reference evidence="9 10" key="1">
    <citation type="submission" date="2019-07" db="EMBL/GenBank/DDBJ databases">
        <title>De Novo Assembly of kiwifruit Actinidia rufa.</title>
        <authorList>
            <person name="Sugita-Konishi S."/>
            <person name="Sato K."/>
            <person name="Mori E."/>
            <person name="Abe Y."/>
            <person name="Kisaki G."/>
            <person name="Hamano K."/>
            <person name="Suezawa K."/>
            <person name="Otani M."/>
            <person name="Fukuda T."/>
            <person name="Manabe T."/>
            <person name="Gomi K."/>
            <person name="Tabuchi M."/>
            <person name="Akimitsu K."/>
            <person name="Kataoka I."/>
        </authorList>
    </citation>
    <scope>NUCLEOTIDE SEQUENCE [LARGE SCALE GENOMIC DNA]</scope>
    <source>
        <strain evidence="10">cv. Fuchu</strain>
    </source>
</reference>
<dbReference type="GO" id="GO:0030599">
    <property type="term" value="F:pectinesterase activity"/>
    <property type="evidence" value="ECO:0007669"/>
    <property type="project" value="UniProtKB-EC"/>
</dbReference>
<organism evidence="9 10">
    <name type="scientific">Actinidia rufa</name>
    <dbReference type="NCBI Taxonomy" id="165716"/>
    <lineage>
        <taxon>Eukaryota</taxon>
        <taxon>Viridiplantae</taxon>
        <taxon>Streptophyta</taxon>
        <taxon>Embryophyta</taxon>
        <taxon>Tracheophyta</taxon>
        <taxon>Spermatophyta</taxon>
        <taxon>Magnoliopsida</taxon>
        <taxon>eudicotyledons</taxon>
        <taxon>Gunneridae</taxon>
        <taxon>Pentapetalae</taxon>
        <taxon>asterids</taxon>
        <taxon>Ericales</taxon>
        <taxon>Actinidiaceae</taxon>
        <taxon>Actinidia</taxon>
    </lineage>
</organism>
<dbReference type="Gene3D" id="1.20.140.40">
    <property type="entry name" value="Invertase/pectin methylesterase inhibitor family protein"/>
    <property type="match status" value="1"/>
</dbReference>
<evidence type="ECO:0000256" key="1">
    <source>
        <dbReference type="ARBA" id="ARBA00005184"/>
    </source>
</evidence>
<dbReference type="PANTHER" id="PTHR31707">
    <property type="entry name" value="PECTINESTERASE"/>
    <property type="match status" value="1"/>
</dbReference>
<keyword evidence="4" id="KW-0378">Hydrolase</keyword>
<keyword evidence="10" id="KW-1185">Reference proteome</keyword>
<dbReference type="GO" id="GO:0045490">
    <property type="term" value="P:pectin catabolic process"/>
    <property type="evidence" value="ECO:0007669"/>
    <property type="project" value="UniProtKB-UniPathway"/>
</dbReference>
<comment type="pathway">
    <text evidence="1">Glycan metabolism; pectin degradation; 2-dehydro-3-deoxy-D-gluconate from pectin: step 1/5.</text>
</comment>
<evidence type="ECO:0000256" key="5">
    <source>
        <dbReference type="ARBA" id="ARBA00023316"/>
    </source>
</evidence>
<sequence length="259" mass="28348">MGRLRLGEYWINVLVWLVLIFGVAMSSLGDVKAKAKAKANSVDVHTECGFTRFPKLCVETLSGLGSEPNQYVDIISTLVNKTIRETEQLPASNFAKLSYHFITPEAQHARFATGYCLELMRMSVKRLNQALLAIRKSPKKNKHDIQTWLSAALTFHQTCKDTADAFGHGLGAAVFQNCNLLFRRPRPGASFNAILANGRTDPGQNTGFSIHNSKITTASDFSGVKHSFTDEALQFTVANLIAGNSWLPATGVAFISGLN</sequence>
<dbReference type="SUPFAM" id="SSF101148">
    <property type="entry name" value="Plant invertase/pectin methylesterase inhibitor"/>
    <property type="match status" value="1"/>
</dbReference>
<comment type="caution">
    <text evidence="9">The sequence shown here is derived from an EMBL/GenBank/DDBJ whole genome shotgun (WGS) entry which is preliminary data.</text>
</comment>
<evidence type="ECO:0000256" key="6">
    <source>
        <dbReference type="ARBA" id="ARBA00047928"/>
    </source>
</evidence>
<dbReference type="NCBIfam" id="TIGR01614">
    <property type="entry name" value="PME_inhib"/>
    <property type="match status" value="1"/>
</dbReference>
<evidence type="ECO:0000256" key="3">
    <source>
        <dbReference type="ARBA" id="ARBA00007786"/>
    </source>
</evidence>
<dbReference type="AlphaFoldDB" id="A0A7J0FIQ9"/>
<comment type="similarity">
    <text evidence="2">In the N-terminal section; belongs to the PMEI family.</text>
</comment>
<dbReference type="Pfam" id="PF04043">
    <property type="entry name" value="PMEI"/>
    <property type="match status" value="1"/>
</dbReference>
<dbReference type="UniPathway" id="UPA00545">
    <property type="reaction ID" value="UER00823"/>
</dbReference>
<evidence type="ECO:0000313" key="10">
    <source>
        <dbReference type="Proteomes" id="UP000585474"/>
    </source>
</evidence>